<dbReference type="EMBL" id="ML170225">
    <property type="protein sequence ID" value="TDL17254.1"/>
    <property type="molecule type" value="Genomic_DNA"/>
</dbReference>
<feature type="region of interest" description="Disordered" evidence="1">
    <location>
        <begin position="1"/>
        <end position="26"/>
    </location>
</feature>
<gene>
    <name evidence="3" type="ORF">BD410DRAFT_901595</name>
</gene>
<feature type="compositionally biased region" description="Basic and acidic residues" evidence="1">
    <location>
        <begin position="17"/>
        <end position="26"/>
    </location>
</feature>
<name>A0A4Y7PPF4_9AGAM</name>
<dbReference type="OrthoDB" id="3027208at2759"/>
<evidence type="ECO:0000313" key="4">
    <source>
        <dbReference type="Proteomes" id="UP000294933"/>
    </source>
</evidence>
<dbReference type="PROSITE" id="PS50097">
    <property type="entry name" value="BTB"/>
    <property type="match status" value="1"/>
</dbReference>
<dbReference type="SMART" id="SM00225">
    <property type="entry name" value="BTB"/>
    <property type="match status" value="1"/>
</dbReference>
<dbReference type="InterPro" id="IPR011333">
    <property type="entry name" value="SKP1/BTB/POZ_sf"/>
</dbReference>
<dbReference type="SUPFAM" id="SSF54695">
    <property type="entry name" value="POZ domain"/>
    <property type="match status" value="1"/>
</dbReference>
<accession>A0A4Y7PPF4</accession>
<dbReference type="VEuPathDB" id="FungiDB:BD410DRAFT_901595"/>
<feature type="domain" description="BTB" evidence="2">
    <location>
        <begin position="34"/>
        <end position="99"/>
    </location>
</feature>
<feature type="compositionally biased region" description="Basic and acidic residues" evidence="1">
    <location>
        <begin position="1"/>
        <end position="10"/>
    </location>
</feature>
<dbReference type="InterPro" id="IPR000210">
    <property type="entry name" value="BTB/POZ_dom"/>
</dbReference>
<sequence length="342" mass="39558">MAADLDKRPILESTNGHPKDQPEITKGEPWFEDGSVVLIAKGTAFCVHKSQLANRSEVFKDLFAVPHTHSPKSFENRDVVELLDQPEHLRSFLVALYDGIELRSRNLSDFLAIAQVARMTHKYMSQSLHQTILRYLITINPVHDERLDDWYGCEKSNWRGYDVEPWPHFHPSLMISLANDIEAEFLLPFAYYRMAIRPAREIFSLVVNTPARGQLSKSDIVQIIILQEMFRNRTAACLEGANGIDHWQSRDARGCEIELRCRAAFKGLIAYMQNELPHERDPLMFFRNALSYLEASVRLQPCGTCLWYYKMEPDFHQRELWKALPNALGLLDWKELVPAECK</sequence>
<proteinExistence type="predicted"/>
<dbReference type="Proteomes" id="UP000294933">
    <property type="component" value="Unassembled WGS sequence"/>
</dbReference>
<reference evidence="3 4" key="1">
    <citation type="submission" date="2018-06" db="EMBL/GenBank/DDBJ databases">
        <title>A transcriptomic atlas of mushroom development highlights an independent origin of complex multicellularity.</title>
        <authorList>
            <consortium name="DOE Joint Genome Institute"/>
            <person name="Krizsan K."/>
            <person name="Almasi E."/>
            <person name="Merenyi Z."/>
            <person name="Sahu N."/>
            <person name="Viragh M."/>
            <person name="Koszo T."/>
            <person name="Mondo S."/>
            <person name="Kiss B."/>
            <person name="Balint B."/>
            <person name="Kues U."/>
            <person name="Barry K."/>
            <person name="Hegedus J.C."/>
            <person name="Henrissat B."/>
            <person name="Johnson J."/>
            <person name="Lipzen A."/>
            <person name="Ohm R."/>
            <person name="Nagy I."/>
            <person name="Pangilinan J."/>
            <person name="Yan J."/>
            <person name="Xiong Y."/>
            <person name="Grigoriev I.V."/>
            <person name="Hibbett D.S."/>
            <person name="Nagy L.G."/>
        </authorList>
    </citation>
    <scope>NUCLEOTIDE SEQUENCE [LARGE SCALE GENOMIC DNA]</scope>
    <source>
        <strain evidence="3 4">SZMC22713</strain>
    </source>
</reference>
<evidence type="ECO:0000313" key="3">
    <source>
        <dbReference type="EMBL" id="TDL17254.1"/>
    </source>
</evidence>
<dbReference type="Gene3D" id="3.30.710.10">
    <property type="entry name" value="Potassium Channel Kv1.1, Chain A"/>
    <property type="match status" value="1"/>
</dbReference>
<organism evidence="3 4">
    <name type="scientific">Rickenella mellea</name>
    <dbReference type="NCBI Taxonomy" id="50990"/>
    <lineage>
        <taxon>Eukaryota</taxon>
        <taxon>Fungi</taxon>
        <taxon>Dikarya</taxon>
        <taxon>Basidiomycota</taxon>
        <taxon>Agaricomycotina</taxon>
        <taxon>Agaricomycetes</taxon>
        <taxon>Hymenochaetales</taxon>
        <taxon>Rickenellaceae</taxon>
        <taxon>Rickenella</taxon>
    </lineage>
</organism>
<evidence type="ECO:0000259" key="2">
    <source>
        <dbReference type="PROSITE" id="PS50097"/>
    </source>
</evidence>
<protein>
    <recommendedName>
        <fullName evidence="2">BTB domain-containing protein</fullName>
    </recommendedName>
</protein>
<dbReference type="STRING" id="50990.A0A4Y7PPF4"/>
<keyword evidence="4" id="KW-1185">Reference proteome</keyword>
<evidence type="ECO:0000256" key="1">
    <source>
        <dbReference type="SAM" id="MobiDB-lite"/>
    </source>
</evidence>
<dbReference type="AlphaFoldDB" id="A0A4Y7PPF4"/>
<dbReference type="Pfam" id="PF00651">
    <property type="entry name" value="BTB"/>
    <property type="match status" value="1"/>
</dbReference>
<dbReference type="CDD" id="cd18186">
    <property type="entry name" value="BTB_POZ_ZBTB_KLHL-like"/>
    <property type="match status" value="1"/>
</dbReference>